<dbReference type="GO" id="GO:0005829">
    <property type="term" value="C:cytosol"/>
    <property type="evidence" value="ECO:0007669"/>
    <property type="project" value="TreeGrafter"/>
</dbReference>
<comment type="function">
    <text evidence="11">Catalyzes the oxidation of 5,10-methylenetetrahydrofolate to 5,10-methenyltetrahydrofolate and then the hydrolysis of 5,10-methenyltetrahydrofolate to 10-formyltetrahydrofolate.</text>
</comment>
<dbReference type="InterPro" id="IPR020630">
    <property type="entry name" value="THF_DH/CycHdrlase_cat_dom"/>
</dbReference>
<evidence type="ECO:0000256" key="8">
    <source>
        <dbReference type="ARBA" id="ARBA00023102"/>
    </source>
</evidence>
<comment type="caution">
    <text evidence="11">Lacks conserved residue(s) required for the propagation of feature annotation.</text>
</comment>
<dbReference type="PANTHER" id="PTHR48099">
    <property type="entry name" value="C-1-TETRAHYDROFOLATE SYNTHASE, CYTOPLASMIC-RELATED"/>
    <property type="match status" value="1"/>
</dbReference>
<comment type="caution">
    <text evidence="14">The sequence shown here is derived from an EMBL/GenBank/DDBJ whole genome shotgun (WGS) entry which is preliminary data.</text>
</comment>
<evidence type="ECO:0000256" key="10">
    <source>
        <dbReference type="ARBA" id="ARBA00023268"/>
    </source>
</evidence>
<evidence type="ECO:0000256" key="4">
    <source>
        <dbReference type="ARBA" id="ARBA00022755"/>
    </source>
</evidence>
<feature type="domain" description="Tetrahydrofolate dehydrogenase/cyclohydrolase catalytic" evidence="12">
    <location>
        <begin position="5"/>
        <end position="119"/>
    </location>
</feature>
<dbReference type="GO" id="GO:0000105">
    <property type="term" value="P:L-histidine biosynthetic process"/>
    <property type="evidence" value="ECO:0007669"/>
    <property type="project" value="UniProtKB-KW"/>
</dbReference>
<dbReference type="AlphaFoldDB" id="A0A369M6R3"/>
<evidence type="ECO:0000256" key="2">
    <source>
        <dbReference type="ARBA" id="ARBA00022563"/>
    </source>
</evidence>
<evidence type="ECO:0000256" key="6">
    <source>
        <dbReference type="ARBA" id="ARBA00022857"/>
    </source>
</evidence>
<dbReference type="EMBL" id="PPTS01000001">
    <property type="protein sequence ID" value="RDB67320.1"/>
    <property type="molecule type" value="Genomic_DNA"/>
</dbReference>
<dbReference type="GeneID" id="78358590"/>
<sequence>MATLLTGKPVVDRLAQELAPRIEALGRAGIAPTLAIVRMGERPDDLSYERTAKKRAESLGIAVHPFVLPEDAPQEALEAALDEVNADDSIHGCLLFRPLPAHIDEARACELLAPRKDVDGITLASLASVFTDGGTGFPPSTAAACLELLDHYEVPLEGKRVAVAGRSLVVGKPVSMMLLRRNATVTLCHSRTENLADVVREADVVICATGRARMFGAEFFRPGQTVLDVGINFDAEGNLCGDVDFDQAEPIVDALTPVPRGLGTVTTSVTMAHTVTAAEAALAAPAGGR</sequence>
<dbReference type="PANTHER" id="PTHR48099:SF5">
    <property type="entry name" value="C-1-TETRAHYDROFOLATE SYNTHASE, CYTOPLASMIC"/>
    <property type="match status" value="1"/>
</dbReference>
<name>A0A369M6R3_9ACTN</name>
<evidence type="ECO:0000256" key="7">
    <source>
        <dbReference type="ARBA" id="ARBA00023002"/>
    </source>
</evidence>
<keyword evidence="9 11" id="KW-0486">Methionine biosynthesis</keyword>
<dbReference type="GO" id="GO:0004477">
    <property type="term" value="F:methenyltetrahydrofolate cyclohydrolase activity"/>
    <property type="evidence" value="ECO:0007669"/>
    <property type="project" value="UniProtKB-UniRule"/>
</dbReference>
<dbReference type="PRINTS" id="PR00085">
    <property type="entry name" value="THFDHDRGNASE"/>
</dbReference>
<dbReference type="GO" id="GO:0009086">
    <property type="term" value="P:methionine biosynthetic process"/>
    <property type="evidence" value="ECO:0007669"/>
    <property type="project" value="UniProtKB-KW"/>
</dbReference>
<dbReference type="InterPro" id="IPR000672">
    <property type="entry name" value="THF_DH/CycHdrlase"/>
</dbReference>
<evidence type="ECO:0000256" key="9">
    <source>
        <dbReference type="ARBA" id="ARBA00023167"/>
    </source>
</evidence>
<dbReference type="GO" id="GO:0035999">
    <property type="term" value="P:tetrahydrofolate interconversion"/>
    <property type="evidence" value="ECO:0007669"/>
    <property type="project" value="UniProtKB-UniRule"/>
</dbReference>
<reference evidence="14 15" key="1">
    <citation type="journal article" date="2018" name="Elife">
        <title>Discovery and characterization of a prevalent human gut bacterial enzyme sufficient for the inactivation of a family of plant toxins.</title>
        <authorList>
            <person name="Koppel N."/>
            <person name="Bisanz J.E."/>
            <person name="Pandelia M.E."/>
            <person name="Turnbaugh P.J."/>
            <person name="Balskus E.P."/>
        </authorList>
    </citation>
    <scope>NUCLEOTIDE SEQUENCE [LARGE SCALE GENOMIC DNA]</scope>
    <source>
        <strain evidence="14 15">3C</strain>
    </source>
</reference>
<dbReference type="RefSeq" id="WP_015539456.1">
    <property type="nucleotide sequence ID" value="NZ_CABMMS010000001.1"/>
</dbReference>
<dbReference type="UniPathway" id="UPA00193"/>
<dbReference type="GO" id="GO:0004488">
    <property type="term" value="F:methylenetetrahydrofolate dehydrogenase (NADP+) activity"/>
    <property type="evidence" value="ECO:0007669"/>
    <property type="project" value="UniProtKB-UniRule"/>
</dbReference>
<dbReference type="Pfam" id="PF00763">
    <property type="entry name" value="THF_DHG_CYH"/>
    <property type="match status" value="1"/>
</dbReference>
<keyword evidence="3 11" id="KW-0028">Amino-acid biosynthesis</keyword>
<dbReference type="Proteomes" id="UP000254000">
    <property type="component" value="Unassembled WGS sequence"/>
</dbReference>
<evidence type="ECO:0000256" key="3">
    <source>
        <dbReference type="ARBA" id="ARBA00022605"/>
    </source>
</evidence>
<proteinExistence type="inferred from homology"/>
<protein>
    <recommendedName>
        <fullName evidence="11">Bifunctional protein FolD</fullName>
    </recommendedName>
    <domain>
        <recommendedName>
            <fullName evidence="11">Methylenetetrahydrofolate dehydrogenase</fullName>
            <ecNumber evidence="11">1.5.1.5</ecNumber>
        </recommendedName>
    </domain>
    <domain>
        <recommendedName>
            <fullName evidence="11">Methenyltetrahydrofolate cyclohydrolase</fullName>
            <ecNumber evidence="11">3.5.4.9</ecNumber>
        </recommendedName>
    </domain>
</protein>
<evidence type="ECO:0000259" key="13">
    <source>
        <dbReference type="Pfam" id="PF02882"/>
    </source>
</evidence>
<comment type="subunit">
    <text evidence="11">Homodimer.</text>
</comment>
<evidence type="ECO:0000256" key="5">
    <source>
        <dbReference type="ARBA" id="ARBA00022801"/>
    </source>
</evidence>
<evidence type="ECO:0000259" key="12">
    <source>
        <dbReference type="Pfam" id="PF00763"/>
    </source>
</evidence>
<keyword evidence="8 11" id="KW-0368">Histidine biosynthesis</keyword>
<evidence type="ECO:0000313" key="14">
    <source>
        <dbReference type="EMBL" id="RDB67320.1"/>
    </source>
</evidence>
<dbReference type="SUPFAM" id="SSF51735">
    <property type="entry name" value="NAD(P)-binding Rossmann-fold domains"/>
    <property type="match status" value="1"/>
</dbReference>
<feature type="domain" description="Tetrahydrofolate dehydrogenase/cyclohydrolase NAD(P)-binding" evidence="13">
    <location>
        <begin position="139"/>
        <end position="280"/>
    </location>
</feature>
<dbReference type="GO" id="GO:0006164">
    <property type="term" value="P:purine nucleotide biosynthetic process"/>
    <property type="evidence" value="ECO:0007669"/>
    <property type="project" value="UniProtKB-KW"/>
</dbReference>
<keyword evidence="6 11" id="KW-0521">NADP</keyword>
<feature type="binding site" evidence="11">
    <location>
        <begin position="165"/>
        <end position="167"/>
    </location>
    <ligand>
        <name>NADP(+)</name>
        <dbReference type="ChEBI" id="CHEBI:58349"/>
    </ligand>
</feature>
<feature type="binding site" evidence="11">
    <location>
        <position position="231"/>
    </location>
    <ligand>
        <name>NADP(+)</name>
        <dbReference type="ChEBI" id="CHEBI:58349"/>
    </ligand>
</feature>
<gene>
    <name evidence="11" type="primary">folD</name>
    <name evidence="14" type="ORF">C1877_02525</name>
</gene>
<dbReference type="InterPro" id="IPR036291">
    <property type="entry name" value="NAD(P)-bd_dom_sf"/>
</dbReference>
<keyword evidence="2 11" id="KW-0554">One-carbon metabolism</keyword>
<dbReference type="CDD" id="cd01080">
    <property type="entry name" value="NAD_bind_m-THF_DH_Cyclohyd"/>
    <property type="match status" value="1"/>
</dbReference>
<keyword evidence="15" id="KW-1185">Reference proteome</keyword>
<evidence type="ECO:0000256" key="11">
    <source>
        <dbReference type="HAMAP-Rule" id="MF_01576"/>
    </source>
</evidence>
<keyword evidence="4 11" id="KW-0658">Purine biosynthesis</keyword>
<dbReference type="InterPro" id="IPR020631">
    <property type="entry name" value="THF_DH/CycHdrlase_NAD-bd_dom"/>
</dbReference>
<comment type="similarity">
    <text evidence="11">Belongs to the tetrahydrofolate dehydrogenase/cyclohydrolase family.</text>
</comment>
<dbReference type="EC" id="3.5.4.9" evidence="11"/>
<accession>A0A369M6R3</accession>
<comment type="catalytic activity">
    <reaction evidence="11">
        <text>(6R)-5,10-methenyltetrahydrofolate + H2O = (6R)-10-formyltetrahydrofolate + H(+)</text>
        <dbReference type="Rhea" id="RHEA:23700"/>
        <dbReference type="ChEBI" id="CHEBI:15377"/>
        <dbReference type="ChEBI" id="CHEBI:15378"/>
        <dbReference type="ChEBI" id="CHEBI:57455"/>
        <dbReference type="ChEBI" id="CHEBI:195366"/>
        <dbReference type="EC" id="3.5.4.9"/>
    </reaction>
</comment>
<dbReference type="Gene3D" id="3.40.50.10860">
    <property type="entry name" value="Leucine Dehydrogenase, chain A, domain 1"/>
    <property type="match status" value="1"/>
</dbReference>
<comment type="pathway">
    <text evidence="1 11">One-carbon metabolism; tetrahydrofolate interconversion.</text>
</comment>
<dbReference type="HAMAP" id="MF_01576">
    <property type="entry name" value="THF_DHG_CYH"/>
    <property type="match status" value="1"/>
</dbReference>
<keyword evidence="7 11" id="KW-0560">Oxidoreductase</keyword>
<dbReference type="OrthoDB" id="9803580at2"/>
<dbReference type="Gene3D" id="3.40.50.720">
    <property type="entry name" value="NAD(P)-binding Rossmann-like Domain"/>
    <property type="match status" value="1"/>
</dbReference>
<keyword evidence="5 11" id="KW-0378">Hydrolase</keyword>
<dbReference type="SUPFAM" id="SSF53223">
    <property type="entry name" value="Aminoacid dehydrogenase-like, N-terminal domain"/>
    <property type="match status" value="1"/>
</dbReference>
<dbReference type="Pfam" id="PF02882">
    <property type="entry name" value="THF_DHG_CYH_C"/>
    <property type="match status" value="1"/>
</dbReference>
<evidence type="ECO:0000256" key="1">
    <source>
        <dbReference type="ARBA" id="ARBA00004777"/>
    </source>
</evidence>
<comment type="catalytic activity">
    <reaction evidence="11">
        <text>(6R)-5,10-methylene-5,6,7,8-tetrahydrofolate + NADP(+) = (6R)-5,10-methenyltetrahydrofolate + NADPH</text>
        <dbReference type="Rhea" id="RHEA:22812"/>
        <dbReference type="ChEBI" id="CHEBI:15636"/>
        <dbReference type="ChEBI" id="CHEBI:57455"/>
        <dbReference type="ChEBI" id="CHEBI:57783"/>
        <dbReference type="ChEBI" id="CHEBI:58349"/>
        <dbReference type="EC" id="1.5.1.5"/>
    </reaction>
</comment>
<dbReference type="EC" id="1.5.1.5" evidence="11"/>
<evidence type="ECO:0000313" key="15">
    <source>
        <dbReference type="Proteomes" id="UP000254000"/>
    </source>
</evidence>
<dbReference type="InterPro" id="IPR046346">
    <property type="entry name" value="Aminoacid_DH-like_N_sf"/>
</dbReference>
<keyword evidence="10 11" id="KW-0511">Multifunctional enzyme</keyword>
<organism evidence="14 15">
    <name type="scientific">Gordonibacter pamelaeae</name>
    <dbReference type="NCBI Taxonomy" id="471189"/>
    <lineage>
        <taxon>Bacteria</taxon>
        <taxon>Bacillati</taxon>
        <taxon>Actinomycetota</taxon>
        <taxon>Coriobacteriia</taxon>
        <taxon>Eggerthellales</taxon>
        <taxon>Eggerthellaceae</taxon>
        <taxon>Gordonibacter</taxon>
    </lineage>
</organism>